<evidence type="ECO:0000313" key="4">
    <source>
        <dbReference type="RefSeq" id="XP_046602176.1"/>
    </source>
</evidence>
<gene>
    <name evidence="4" type="primary">LOC124295612</name>
</gene>
<organism evidence="3 4">
    <name type="scientific">Neodiprion lecontei</name>
    <name type="common">Redheaded pine sawfly</name>
    <dbReference type="NCBI Taxonomy" id="441921"/>
    <lineage>
        <taxon>Eukaryota</taxon>
        <taxon>Metazoa</taxon>
        <taxon>Ecdysozoa</taxon>
        <taxon>Arthropoda</taxon>
        <taxon>Hexapoda</taxon>
        <taxon>Insecta</taxon>
        <taxon>Pterygota</taxon>
        <taxon>Neoptera</taxon>
        <taxon>Endopterygota</taxon>
        <taxon>Hymenoptera</taxon>
        <taxon>Tenthredinoidea</taxon>
        <taxon>Diprionidae</taxon>
        <taxon>Diprioninae</taxon>
        <taxon>Neodiprion</taxon>
    </lineage>
</organism>
<feature type="domain" description="MATH" evidence="2">
    <location>
        <begin position="323"/>
        <end position="466"/>
    </location>
</feature>
<evidence type="ECO:0000259" key="2">
    <source>
        <dbReference type="PROSITE" id="PS50144"/>
    </source>
</evidence>
<dbReference type="Proteomes" id="UP000829291">
    <property type="component" value="Chromosome 7"/>
</dbReference>
<dbReference type="Gene3D" id="2.60.210.10">
    <property type="entry name" value="Apoptosis, Tumor Necrosis Factor Receptor Associated Protein 2, Chain A"/>
    <property type="match status" value="1"/>
</dbReference>
<keyword evidence="4" id="KW-0675">Receptor</keyword>
<dbReference type="PROSITE" id="PS50144">
    <property type="entry name" value="MATH"/>
    <property type="match status" value="1"/>
</dbReference>
<keyword evidence="1" id="KW-0175">Coiled coil</keyword>
<dbReference type="RefSeq" id="XP_046602176.1">
    <property type="nucleotide sequence ID" value="XM_046746220.1"/>
</dbReference>
<dbReference type="Gene3D" id="3.30.40.10">
    <property type="entry name" value="Zinc/RING finger domain, C3HC4 (zinc finger)"/>
    <property type="match status" value="1"/>
</dbReference>
<dbReference type="GeneID" id="124295612"/>
<protein>
    <submittedName>
        <fullName evidence="4">TNF receptor-associated factor 5</fullName>
    </submittedName>
</protein>
<dbReference type="PANTHER" id="PTHR10131">
    <property type="entry name" value="TNF RECEPTOR ASSOCIATED FACTOR"/>
    <property type="match status" value="1"/>
</dbReference>
<keyword evidence="3" id="KW-1185">Reference proteome</keyword>
<evidence type="ECO:0000313" key="3">
    <source>
        <dbReference type="Proteomes" id="UP000829291"/>
    </source>
</evidence>
<reference evidence="4" key="1">
    <citation type="submission" date="2025-08" db="UniProtKB">
        <authorList>
            <consortium name="RefSeq"/>
        </authorList>
    </citation>
    <scope>IDENTIFICATION</scope>
    <source>
        <tissue evidence="4">Thorax and Abdomen</tissue>
    </source>
</reference>
<dbReference type="InterPro" id="IPR002083">
    <property type="entry name" value="MATH/TRAF_dom"/>
</dbReference>
<proteinExistence type="predicted"/>
<dbReference type="SUPFAM" id="SSF49599">
    <property type="entry name" value="TRAF domain-like"/>
    <property type="match status" value="1"/>
</dbReference>
<dbReference type="PANTHER" id="PTHR10131:SF138">
    <property type="entry name" value="RE66324P"/>
    <property type="match status" value="1"/>
</dbReference>
<dbReference type="InterPro" id="IPR008974">
    <property type="entry name" value="TRAF-like"/>
</dbReference>
<name>A0ABM3GPI2_NEOLC</name>
<sequence>MSSNVNYITRRSVPCYFCSEFIEERYISEHVKHCGAVLEECPDKCGVYIPRCNAKAHRAQCSSRKSKKMSKSDEMQLPAPTDSVWKERVMSILNMMRTTIADGKQEQKELEARIAQSLETLRSKEAALETLRIRLSEASSENRQANEDINFRISRLEQSFTHIDEQTSLNFEQVYDQLNMLQSRLTDGEIERKTAMKEWHAELEGFKNFLSEENVMISAVWHEQLKQIHDLKLELEMRCKASKGLVKSHDILAEKMDILVDEMRKHSEAIENQVAETKALKFQMKEHINYVEDTMKEVMSQNSAQSMKCRCVTEEYFEPVPSNGRLLWRIDRYKEKMTDAKENDTLLCSPIFYNKEYGYTLRVELFLNGKGQWKERHIIGCLRVLEGKWDALLDWPCILQATVVLRDQENPANNVRKTLKVKRKDAGDDSNKLDKDSGMYMFIPHTKLTRYDGFTKNNVMFLDIQVKDFKIGGSMVSLLS</sequence>
<accession>A0ABM3GPI2</accession>
<dbReference type="InterPro" id="IPR013083">
    <property type="entry name" value="Znf_RING/FYVE/PHD"/>
</dbReference>
<dbReference type="Pfam" id="PF22486">
    <property type="entry name" value="MATH_2"/>
    <property type="match status" value="1"/>
</dbReference>
<evidence type="ECO:0000256" key="1">
    <source>
        <dbReference type="SAM" id="Coils"/>
    </source>
</evidence>
<feature type="coiled-coil region" evidence="1">
    <location>
        <begin position="100"/>
        <end position="148"/>
    </location>
</feature>